<dbReference type="GeneTree" id="ENSGT01030000234531"/>
<dbReference type="PANTHER" id="PTHR14224:SF1">
    <property type="entry name" value="PRAME LIKE, X-LINKED 1"/>
    <property type="match status" value="1"/>
</dbReference>
<sequence length="425" mass="48132">MTMDGKNPSTLLELSIQIVLCNELTTIHGLEEIPTELFVPLFNAAFKGGHKKILAAMVKTWPFFCLHIGKLSVQEPHSELLKAMVHGLQVLPSQNSPKLRILDLRQDTDCRITCPEISKKSPLCLHSCAYSEHSILTIEAQCNIVHSESDFQSSKKAMELLVDFSLNGTLRGREFISLLISKVKQSLGSLHLCCTLTFLDMACVDHLAVGQASLSEVTTLLSQIVQLNSLSLSKITFRSLNGKIFRTFLMHLGRMGHLKKFTLASFCTKNHLETLLRVLPPNLDFLYLSLCELSHRDFRFLSQSPQTKHLKLLNLSNNLIYWEDFEFLQTFLENLSGTLQHLEINHCLLTDATLSILLPTLTHCAQLRVLSFALNPITMPMLMRIMQHLTPLMDLKQKLSNVQVQLKTLLQVAGQDDMKWMTYSY</sequence>
<dbReference type="Proteomes" id="UP000694385">
    <property type="component" value="Unassembled WGS sequence"/>
</dbReference>
<protein>
    <submittedName>
        <fullName evidence="3">Melanoma antigen preferentially expressed in tumors-like</fullName>
    </submittedName>
</protein>
<proteinExistence type="predicted"/>
<evidence type="ECO:0000256" key="2">
    <source>
        <dbReference type="ARBA" id="ARBA00022737"/>
    </source>
</evidence>
<keyword evidence="2" id="KW-0677">Repeat</keyword>
<keyword evidence="4" id="KW-1185">Reference proteome</keyword>
<keyword evidence="1" id="KW-0433">Leucine-rich repeat</keyword>
<reference evidence="3" key="1">
    <citation type="submission" date="2025-08" db="UniProtKB">
        <authorList>
            <consortium name="Ensembl"/>
        </authorList>
    </citation>
    <scope>IDENTIFICATION</scope>
</reference>
<evidence type="ECO:0000313" key="4">
    <source>
        <dbReference type="Proteomes" id="UP000694385"/>
    </source>
</evidence>
<organism evidence="3 4">
    <name type="scientific">Jaculus jaculus</name>
    <name type="common">Lesser Egyptian jerboa</name>
    <dbReference type="NCBI Taxonomy" id="51337"/>
    <lineage>
        <taxon>Eukaryota</taxon>
        <taxon>Metazoa</taxon>
        <taxon>Chordata</taxon>
        <taxon>Craniata</taxon>
        <taxon>Vertebrata</taxon>
        <taxon>Euteleostomi</taxon>
        <taxon>Mammalia</taxon>
        <taxon>Eutheria</taxon>
        <taxon>Euarchontoglires</taxon>
        <taxon>Glires</taxon>
        <taxon>Rodentia</taxon>
        <taxon>Myomorpha</taxon>
        <taxon>Dipodoidea</taxon>
        <taxon>Dipodidae</taxon>
        <taxon>Dipodinae</taxon>
        <taxon>Jaculus</taxon>
    </lineage>
</organism>
<dbReference type="PANTHER" id="PTHR14224">
    <property type="entry name" value="SIMILAR TO PREFERENTIALLY EXPRESSED ANTIGEN IN MELANOMA-LIKE 3"/>
    <property type="match status" value="1"/>
</dbReference>
<reference evidence="3" key="2">
    <citation type="submission" date="2025-09" db="UniProtKB">
        <authorList>
            <consortium name="Ensembl"/>
        </authorList>
    </citation>
    <scope>IDENTIFICATION</scope>
</reference>
<dbReference type="InterPro" id="IPR050694">
    <property type="entry name" value="LRRC14/PRAME"/>
</dbReference>
<accession>A0A8C5K2X6</accession>
<dbReference type="AlphaFoldDB" id="A0A8C5K2X6"/>
<name>A0A8C5K2X6_JACJA</name>
<evidence type="ECO:0000313" key="3">
    <source>
        <dbReference type="Ensembl" id="ENSJJAP00000004062.1"/>
    </source>
</evidence>
<dbReference type="InterPro" id="IPR032675">
    <property type="entry name" value="LRR_dom_sf"/>
</dbReference>
<dbReference type="Gene3D" id="3.80.10.10">
    <property type="entry name" value="Ribonuclease Inhibitor"/>
    <property type="match status" value="1"/>
</dbReference>
<dbReference type="SUPFAM" id="SSF52047">
    <property type="entry name" value="RNI-like"/>
    <property type="match status" value="1"/>
</dbReference>
<dbReference type="GO" id="GO:0005737">
    <property type="term" value="C:cytoplasm"/>
    <property type="evidence" value="ECO:0007669"/>
    <property type="project" value="TreeGrafter"/>
</dbReference>
<dbReference type="Ensembl" id="ENSJJAT00000009344.1">
    <property type="protein sequence ID" value="ENSJJAP00000004062.1"/>
    <property type="gene ID" value="ENSJJAG00000008179.1"/>
</dbReference>
<dbReference type="OMA" id="ARESQCE"/>
<gene>
    <name evidence="3" type="primary">LOC101616318</name>
</gene>
<evidence type="ECO:0000256" key="1">
    <source>
        <dbReference type="ARBA" id="ARBA00022614"/>
    </source>
</evidence>